<dbReference type="KEGG" id="mik:FOE78_00435"/>
<accession>A0A516PTV4</accession>
<organism evidence="2 3">
    <name type="scientific">Microlunatus elymi</name>
    <dbReference type="NCBI Taxonomy" id="2596828"/>
    <lineage>
        <taxon>Bacteria</taxon>
        <taxon>Bacillati</taxon>
        <taxon>Actinomycetota</taxon>
        <taxon>Actinomycetes</taxon>
        <taxon>Propionibacteriales</taxon>
        <taxon>Propionibacteriaceae</taxon>
        <taxon>Microlunatus</taxon>
    </lineage>
</organism>
<sequence>MVQPVQITLGVLAMLIIAALPLLIMVGFDALIGRYDETLRESGIQRISQPLKERREHRRNVRALKHQVGVPIERLGADLRRLRELIRHSEHASATQQAALRQAYDRVLIETCAMLDLPHHLDLPTEGLERDIERLRVEAMLEGHGIVISNIRRHGQNA</sequence>
<evidence type="ECO:0000313" key="3">
    <source>
        <dbReference type="Proteomes" id="UP000319263"/>
    </source>
</evidence>
<proteinExistence type="predicted"/>
<name>A0A516PTV4_9ACTN</name>
<dbReference type="AlphaFoldDB" id="A0A516PTV4"/>
<keyword evidence="1" id="KW-1133">Transmembrane helix</keyword>
<keyword evidence="1" id="KW-0472">Membrane</keyword>
<dbReference type="OrthoDB" id="5198389at2"/>
<evidence type="ECO:0000256" key="1">
    <source>
        <dbReference type="SAM" id="Phobius"/>
    </source>
</evidence>
<evidence type="ECO:0000313" key="2">
    <source>
        <dbReference type="EMBL" id="QDP94582.1"/>
    </source>
</evidence>
<keyword evidence="3" id="KW-1185">Reference proteome</keyword>
<reference evidence="2 3" key="1">
    <citation type="submission" date="2019-07" db="EMBL/GenBank/DDBJ databases">
        <title>Microlunatus dokdonensis sp. nov. isolated from the rhizospheric soil of the wild plant Elymus tsukushiensis.</title>
        <authorList>
            <person name="Ghim S.-Y."/>
            <person name="Hwang Y.-J."/>
            <person name="Son J.-S."/>
            <person name="Shin J.-H."/>
        </authorList>
    </citation>
    <scope>NUCLEOTIDE SEQUENCE [LARGE SCALE GENOMIC DNA]</scope>
    <source>
        <strain evidence="2 3">KUDC0627</strain>
    </source>
</reference>
<feature type="transmembrane region" description="Helical" evidence="1">
    <location>
        <begin position="6"/>
        <end position="32"/>
    </location>
</feature>
<keyword evidence="1" id="KW-0812">Transmembrane</keyword>
<protein>
    <submittedName>
        <fullName evidence="2">Uncharacterized protein</fullName>
    </submittedName>
</protein>
<dbReference type="EMBL" id="CP041692">
    <property type="protein sequence ID" value="QDP94582.1"/>
    <property type="molecule type" value="Genomic_DNA"/>
</dbReference>
<gene>
    <name evidence="2" type="ORF">FOE78_00435</name>
</gene>
<dbReference type="Proteomes" id="UP000319263">
    <property type="component" value="Chromosome"/>
</dbReference>